<keyword evidence="1" id="KW-1133">Transmembrane helix</keyword>
<name>A0AAN8I5G3_9EURO</name>
<feature type="transmembrane region" description="Helical" evidence="1">
    <location>
        <begin position="33"/>
        <end position="53"/>
    </location>
</feature>
<accession>A0AAN8I5G3</accession>
<sequence length="90" mass="10268">MDASTLSNLVRREKCNEEGCEEMPVSNWQKTGIPVIIGVVLFIIVFVALFFIVRRKRQQTKKREADEAAKIDLDDVEDRAAFRAQAGRKT</sequence>
<proteinExistence type="predicted"/>
<dbReference type="AlphaFoldDB" id="A0AAN8I5G3"/>
<protein>
    <submittedName>
        <fullName evidence="2">Uncharacterized protein</fullName>
    </submittedName>
</protein>
<comment type="caution">
    <text evidence="2">The sequence shown here is derived from an EMBL/GenBank/DDBJ whole genome shotgun (WGS) entry which is preliminary data.</text>
</comment>
<keyword evidence="1" id="KW-0472">Membrane</keyword>
<dbReference type="EMBL" id="JAKLMC020000013">
    <property type="protein sequence ID" value="KAK5952894.1"/>
    <property type="molecule type" value="Genomic_DNA"/>
</dbReference>
<keyword evidence="1" id="KW-0812">Transmembrane</keyword>
<dbReference type="Proteomes" id="UP001316803">
    <property type="component" value="Unassembled WGS sequence"/>
</dbReference>
<evidence type="ECO:0000313" key="2">
    <source>
        <dbReference type="EMBL" id="KAK5952894.1"/>
    </source>
</evidence>
<reference evidence="2 3" key="1">
    <citation type="submission" date="2022-12" db="EMBL/GenBank/DDBJ databases">
        <title>Genomic features and morphological characterization of a novel Knufia sp. strain isolated from spacecraft assembly facility.</title>
        <authorList>
            <person name="Teixeira M."/>
            <person name="Chander A.M."/>
            <person name="Stajich J.E."/>
            <person name="Venkateswaran K."/>
        </authorList>
    </citation>
    <scope>NUCLEOTIDE SEQUENCE [LARGE SCALE GENOMIC DNA]</scope>
    <source>
        <strain evidence="2 3">FJI-L2-BK-P2</strain>
    </source>
</reference>
<evidence type="ECO:0000256" key="1">
    <source>
        <dbReference type="SAM" id="Phobius"/>
    </source>
</evidence>
<organism evidence="2 3">
    <name type="scientific">Knufia fluminis</name>
    <dbReference type="NCBI Taxonomy" id="191047"/>
    <lineage>
        <taxon>Eukaryota</taxon>
        <taxon>Fungi</taxon>
        <taxon>Dikarya</taxon>
        <taxon>Ascomycota</taxon>
        <taxon>Pezizomycotina</taxon>
        <taxon>Eurotiomycetes</taxon>
        <taxon>Chaetothyriomycetidae</taxon>
        <taxon>Chaetothyriales</taxon>
        <taxon>Trichomeriaceae</taxon>
        <taxon>Knufia</taxon>
    </lineage>
</organism>
<evidence type="ECO:0000313" key="3">
    <source>
        <dbReference type="Proteomes" id="UP001316803"/>
    </source>
</evidence>
<dbReference type="CDD" id="cd12087">
    <property type="entry name" value="TM_EGFR-like"/>
    <property type="match status" value="1"/>
</dbReference>
<keyword evidence="3" id="KW-1185">Reference proteome</keyword>
<gene>
    <name evidence="2" type="ORF">OHC33_006015</name>
</gene>